<dbReference type="PIRSF" id="PIRSF000505">
    <property type="entry name" value="EPSPS"/>
    <property type="match status" value="1"/>
</dbReference>
<feature type="binding site" evidence="9">
    <location>
        <position position="125"/>
    </location>
    <ligand>
        <name>phosphoenolpyruvate</name>
        <dbReference type="ChEBI" id="CHEBI:58702"/>
    </ligand>
</feature>
<dbReference type="FunFam" id="3.65.10.10:FF:000005">
    <property type="entry name" value="3-phosphoshikimate 1-carboxyvinyltransferase"/>
    <property type="match status" value="1"/>
</dbReference>
<proteinExistence type="inferred from homology"/>
<evidence type="ECO:0000256" key="3">
    <source>
        <dbReference type="ARBA" id="ARBA00009948"/>
    </source>
</evidence>
<comment type="subcellular location">
    <subcellularLocation>
        <location evidence="9">Cytoplasm</location>
    </subcellularLocation>
</comment>
<evidence type="ECO:0000256" key="1">
    <source>
        <dbReference type="ARBA" id="ARBA00002174"/>
    </source>
</evidence>
<comment type="function">
    <text evidence="1 9">Catalyzes the transfer of the enolpyruvyl moiety of phosphoenolpyruvate (PEP) to the 5-hydroxyl of shikimate-3-phosphate (S3P) to produce enolpyruvyl shikimate-3-phosphate and inorganic phosphate.</text>
</comment>
<dbReference type="PROSITE" id="PS00885">
    <property type="entry name" value="EPSP_SYNTHASE_2"/>
    <property type="match status" value="1"/>
</dbReference>
<protein>
    <recommendedName>
        <fullName evidence="9">3-phosphoshikimate 1-carboxyvinyltransferase</fullName>
        <ecNumber evidence="9">2.5.1.19</ecNumber>
    </recommendedName>
    <alternativeName>
        <fullName evidence="9">5-enolpyruvylshikimate-3-phosphate synthase</fullName>
        <shortName evidence="9">EPSP synthase</shortName>
        <shortName evidence="9">EPSPS</shortName>
    </alternativeName>
</protein>
<feature type="active site" description="Proton acceptor" evidence="9">
    <location>
        <position position="328"/>
    </location>
</feature>
<dbReference type="AlphaFoldDB" id="A0A545TG49"/>
<keyword evidence="5 9" id="KW-0028">Amino-acid biosynthesis</keyword>
<dbReference type="InterPro" id="IPR023193">
    <property type="entry name" value="EPSP_synthase_CS"/>
</dbReference>
<evidence type="ECO:0000313" key="11">
    <source>
        <dbReference type="EMBL" id="TQV76210.1"/>
    </source>
</evidence>
<feature type="binding site" evidence="9">
    <location>
        <position position="178"/>
    </location>
    <ligand>
        <name>phosphoenolpyruvate</name>
        <dbReference type="ChEBI" id="CHEBI:58702"/>
    </ligand>
</feature>
<feature type="binding site" evidence="9">
    <location>
        <position position="355"/>
    </location>
    <ligand>
        <name>3-phosphoshikimate</name>
        <dbReference type="ChEBI" id="CHEBI:145989"/>
    </ligand>
</feature>
<comment type="caution">
    <text evidence="9">Lacks conserved residue(s) required for the propagation of feature annotation.</text>
</comment>
<keyword evidence="7 9" id="KW-0057">Aromatic amino acid biosynthesis</keyword>
<evidence type="ECO:0000256" key="8">
    <source>
        <dbReference type="ARBA" id="ARBA00044633"/>
    </source>
</evidence>
<dbReference type="PANTHER" id="PTHR21090:SF5">
    <property type="entry name" value="PENTAFUNCTIONAL AROM POLYPEPTIDE"/>
    <property type="match status" value="1"/>
</dbReference>
<comment type="similarity">
    <text evidence="3 9">Belongs to the EPSP synthase family.</text>
</comment>
<feature type="binding site" evidence="9">
    <location>
        <position position="359"/>
    </location>
    <ligand>
        <name>phosphoenolpyruvate</name>
        <dbReference type="ChEBI" id="CHEBI:58702"/>
    </ligand>
</feature>
<dbReference type="GO" id="GO:0003866">
    <property type="term" value="F:3-phosphoshikimate 1-carboxyvinyltransferase activity"/>
    <property type="evidence" value="ECO:0007669"/>
    <property type="project" value="UniProtKB-UniRule"/>
</dbReference>
<sequence length="460" mass="48032">MTVKPLTATASGPLTGDVRVPGDKSISHRALMLSAIAVGESRVEGLLEGEDVLCTAAAMRALGAEIERDDNGVWHIWGRGVGGLQEPANVLDMGNSGTAARLLLGLLATHPLTATMTGDESLRGRPMGRVTRPLGEMGAAFTGRSDLSGKGRDLLPLTIQGSDSPIPITYRLPVASAQVKSAVLLAGLNTPGETTVIEPAHTRDHSELMLRHFGARIKVEETSEGRATTLTGQPELTGRYITVPADPSSAAFPSVAALLSPGSEITLRAVGMNPHRIGLFITLREMGANIEFTNEREEGGEPVADLIVRAGPLQGIEVPAERAPSMIDEYPVLAMAAACAEGTTVMRGLAELRVKECDRLAATARGLEACGVKVEEGEDSLIVHGVGAAAGYRPEGGGTVATHFDHRIAMSFLVLGLVSKAPVTVDDATAIDTSFPDFQRLMTGLGAHVFARNAPVPSGA</sequence>
<dbReference type="InterPro" id="IPR006264">
    <property type="entry name" value="EPSP_synthase"/>
</dbReference>
<dbReference type="GO" id="GO:0008652">
    <property type="term" value="P:amino acid biosynthetic process"/>
    <property type="evidence" value="ECO:0007669"/>
    <property type="project" value="UniProtKB-KW"/>
</dbReference>
<dbReference type="GO" id="GO:0009073">
    <property type="term" value="P:aromatic amino acid family biosynthetic process"/>
    <property type="evidence" value="ECO:0007669"/>
    <property type="project" value="UniProtKB-KW"/>
</dbReference>
<feature type="binding site" evidence="9">
    <location>
        <position position="178"/>
    </location>
    <ligand>
        <name>3-phosphoshikimate</name>
        <dbReference type="ChEBI" id="CHEBI:145989"/>
    </ligand>
</feature>
<dbReference type="Proteomes" id="UP000315252">
    <property type="component" value="Unassembled WGS sequence"/>
</dbReference>
<dbReference type="Pfam" id="PF00275">
    <property type="entry name" value="EPSP_synthase"/>
    <property type="match status" value="1"/>
</dbReference>
<evidence type="ECO:0000313" key="12">
    <source>
        <dbReference type="Proteomes" id="UP000315252"/>
    </source>
</evidence>
<dbReference type="EC" id="2.5.1.19" evidence="9"/>
<organism evidence="11 12">
    <name type="scientific">Denitrobaculum tricleocarpae</name>
    <dbReference type="NCBI Taxonomy" id="2591009"/>
    <lineage>
        <taxon>Bacteria</taxon>
        <taxon>Pseudomonadati</taxon>
        <taxon>Pseudomonadota</taxon>
        <taxon>Alphaproteobacteria</taxon>
        <taxon>Rhodospirillales</taxon>
        <taxon>Rhodospirillaceae</taxon>
        <taxon>Denitrobaculum</taxon>
    </lineage>
</organism>
<evidence type="ECO:0000256" key="4">
    <source>
        <dbReference type="ARBA" id="ARBA00022490"/>
    </source>
</evidence>
<dbReference type="GO" id="GO:0009423">
    <property type="term" value="P:chorismate biosynthetic process"/>
    <property type="evidence" value="ECO:0007669"/>
    <property type="project" value="UniProtKB-UniRule"/>
</dbReference>
<name>A0A545TG49_9PROT</name>
<dbReference type="PANTHER" id="PTHR21090">
    <property type="entry name" value="AROM/DEHYDROQUINATE SYNTHASE"/>
    <property type="match status" value="1"/>
</dbReference>
<dbReference type="InterPro" id="IPR036968">
    <property type="entry name" value="Enolpyruvate_Tfrase_sf"/>
</dbReference>
<dbReference type="Gene3D" id="3.65.10.10">
    <property type="entry name" value="Enolpyruvate transferase domain"/>
    <property type="match status" value="2"/>
</dbReference>
<dbReference type="UniPathway" id="UPA00053">
    <property type="reaction ID" value="UER00089"/>
</dbReference>
<reference evidence="11 12" key="1">
    <citation type="submission" date="2019-06" db="EMBL/GenBank/DDBJ databases">
        <title>Whole genome sequence for Rhodospirillaceae sp. R148.</title>
        <authorList>
            <person name="Wang G."/>
        </authorList>
    </citation>
    <scope>NUCLEOTIDE SEQUENCE [LARGE SCALE GENOMIC DNA]</scope>
    <source>
        <strain evidence="11 12">R148</strain>
    </source>
</reference>
<keyword evidence="6 9" id="KW-0808">Transferase</keyword>
<dbReference type="SUPFAM" id="SSF55205">
    <property type="entry name" value="EPT/RTPC-like"/>
    <property type="match status" value="1"/>
</dbReference>
<feature type="binding site" evidence="9">
    <location>
        <position position="24"/>
    </location>
    <ligand>
        <name>phosphoenolpyruvate</name>
        <dbReference type="ChEBI" id="CHEBI:58702"/>
    </ligand>
</feature>
<evidence type="ECO:0000259" key="10">
    <source>
        <dbReference type="Pfam" id="PF00275"/>
    </source>
</evidence>
<dbReference type="InterPro" id="IPR013792">
    <property type="entry name" value="RNA3'P_cycl/enolpyr_Trfase_a/b"/>
</dbReference>
<comment type="pathway">
    <text evidence="2 9">Metabolic intermediate biosynthesis; chorismate biosynthesis; chorismate from D-erythrose 4-phosphate and phosphoenolpyruvate: step 6/7.</text>
</comment>
<feature type="binding site" evidence="9">
    <location>
        <position position="328"/>
    </location>
    <ligand>
        <name>3-phosphoshikimate</name>
        <dbReference type="ChEBI" id="CHEBI:145989"/>
    </ligand>
</feature>
<keyword evidence="4 9" id="KW-0963">Cytoplasm</keyword>
<dbReference type="CDD" id="cd01556">
    <property type="entry name" value="EPSP_synthase"/>
    <property type="match status" value="1"/>
</dbReference>
<feature type="binding site" evidence="9">
    <location>
        <position position="97"/>
    </location>
    <ligand>
        <name>phosphoenolpyruvate</name>
        <dbReference type="ChEBI" id="CHEBI:58702"/>
    </ligand>
</feature>
<feature type="domain" description="Enolpyruvate transferase" evidence="10">
    <location>
        <begin position="10"/>
        <end position="440"/>
    </location>
</feature>
<dbReference type="NCBIfam" id="TIGR01356">
    <property type="entry name" value="aroA"/>
    <property type="match status" value="1"/>
</dbReference>
<feature type="binding site" evidence="9">
    <location>
        <position position="176"/>
    </location>
    <ligand>
        <name>3-phosphoshikimate</name>
        <dbReference type="ChEBI" id="CHEBI:145989"/>
    </ligand>
</feature>
<comment type="catalytic activity">
    <reaction evidence="8">
        <text>3-phosphoshikimate + phosphoenolpyruvate = 5-O-(1-carboxyvinyl)-3-phosphoshikimate + phosphate</text>
        <dbReference type="Rhea" id="RHEA:21256"/>
        <dbReference type="ChEBI" id="CHEBI:43474"/>
        <dbReference type="ChEBI" id="CHEBI:57701"/>
        <dbReference type="ChEBI" id="CHEBI:58702"/>
        <dbReference type="ChEBI" id="CHEBI:145989"/>
        <dbReference type="EC" id="2.5.1.19"/>
    </reaction>
    <physiologicalReaction direction="left-to-right" evidence="8">
        <dbReference type="Rhea" id="RHEA:21257"/>
    </physiologicalReaction>
</comment>
<dbReference type="GO" id="GO:0005737">
    <property type="term" value="C:cytoplasm"/>
    <property type="evidence" value="ECO:0007669"/>
    <property type="project" value="UniProtKB-SubCell"/>
</dbReference>
<feature type="binding site" evidence="9">
    <location>
        <position position="24"/>
    </location>
    <ligand>
        <name>3-phosphoshikimate</name>
        <dbReference type="ChEBI" id="CHEBI:145989"/>
    </ligand>
</feature>
<dbReference type="OrthoDB" id="9809920at2"/>
<dbReference type="PROSITE" id="PS00104">
    <property type="entry name" value="EPSP_SYNTHASE_1"/>
    <property type="match status" value="1"/>
</dbReference>
<keyword evidence="12" id="KW-1185">Reference proteome</keyword>
<dbReference type="HAMAP" id="MF_00210">
    <property type="entry name" value="EPSP_synth"/>
    <property type="match status" value="1"/>
</dbReference>
<dbReference type="RefSeq" id="WP_142898473.1">
    <property type="nucleotide sequence ID" value="NZ_ML660059.1"/>
</dbReference>
<dbReference type="FunFam" id="3.65.10.10:FF:000006">
    <property type="entry name" value="3-phosphoshikimate 1-carboxyvinyltransferase"/>
    <property type="match status" value="1"/>
</dbReference>
<feature type="binding site" evidence="9">
    <location>
        <position position="29"/>
    </location>
    <ligand>
        <name>3-phosphoshikimate</name>
        <dbReference type="ChEBI" id="CHEBI:145989"/>
    </ligand>
</feature>
<feature type="binding site" evidence="9">
    <location>
        <position position="25"/>
    </location>
    <ligand>
        <name>3-phosphoshikimate</name>
        <dbReference type="ChEBI" id="CHEBI:145989"/>
    </ligand>
</feature>
<evidence type="ECO:0000256" key="6">
    <source>
        <dbReference type="ARBA" id="ARBA00022679"/>
    </source>
</evidence>
<dbReference type="InterPro" id="IPR001986">
    <property type="entry name" value="Enolpyruvate_Tfrase_dom"/>
</dbReference>
<evidence type="ECO:0000256" key="9">
    <source>
        <dbReference type="HAMAP-Rule" id="MF_00210"/>
    </source>
</evidence>
<comment type="caution">
    <text evidence="11">The sequence shown here is derived from an EMBL/GenBank/DDBJ whole genome shotgun (WGS) entry which is preliminary data.</text>
</comment>
<accession>A0A545TG49</accession>
<dbReference type="EMBL" id="VHSH01000008">
    <property type="protein sequence ID" value="TQV76210.1"/>
    <property type="molecule type" value="Genomic_DNA"/>
</dbReference>
<feature type="binding site" evidence="9">
    <location>
        <position position="407"/>
    </location>
    <ligand>
        <name>phosphoenolpyruvate</name>
        <dbReference type="ChEBI" id="CHEBI:58702"/>
    </ligand>
</feature>
<comment type="subunit">
    <text evidence="9">Monomer.</text>
</comment>
<gene>
    <name evidence="9 11" type="primary">aroA</name>
    <name evidence="11" type="ORF">FKG95_21470</name>
</gene>
<evidence type="ECO:0000256" key="7">
    <source>
        <dbReference type="ARBA" id="ARBA00023141"/>
    </source>
</evidence>
<evidence type="ECO:0000256" key="5">
    <source>
        <dbReference type="ARBA" id="ARBA00022605"/>
    </source>
</evidence>
<evidence type="ECO:0000256" key="2">
    <source>
        <dbReference type="ARBA" id="ARBA00004811"/>
    </source>
</evidence>